<proteinExistence type="predicted"/>
<keyword evidence="2" id="KW-1185">Reference proteome</keyword>
<dbReference type="Proteomes" id="UP001472677">
    <property type="component" value="Unassembled WGS sequence"/>
</dbReference>
<comment type="caution">
    <text evidence="1">The sequence shown here is derived from an EMBL/GenBank/DDBJ whole genome shotgun (WGS) entry which is preliminary data.</text>
</comment>
<protein>
    <submittedName>
        <fullName evidence="1">Uncharacterized protein</fullName>
    </submittedName>
</protein>
<gene>
    <name evidence="1" type="ORF">V6N12_068979</name>
</gene>
<reference evidence="1 2" key="1">
    <citation type="journal article" date="2024" name="G3 (Bethesda)">
        <title>Genome assembly of Hibiscus sabdariffa L. provides insights into metabolisms of medicinal natural products.</title>
        <authorList>
            <person name="Kim T."/>
        </authorList>
    </citation>
    <scope>NUCLEOTIDE SEQUENCE [LARGE SCALE GENOMIC DNA]</scope>
    <source>
        <strain evidence="1">TK-2024</strain>
        <tissue evidence="1">Old leaves</tissue>
    </source>
</reference>
<name>A0ABR2CAQ4_9ROSI</name>
<dbReference type="EMBL" id="JBBPBM010000059">
    <property type="protein sequence ID" value="KAK8516372.1"/>
    <property type="molecule type" value="Genomic_DNA"/>
</dbReference>
<evidence type="ECO:0000313" key="2">
    <source>
        <dbReference type="Proteomes" id="UP001472677"/>
    </source>
</evidence>
<sequence length="69" mass="7481">MALSPLSSRRILTILATKGETIVVGLIEQAWGESTTEHSGLSFSLDPTRPQAWSPNLDRAKHVPSLVDP</sequence>
<accession>A0ABR2CAQ4</accession>
<evidence type="ECO:0000313" key="1">
    <source>
        <dbReference type="EMBL" id="KAK8516372.1"/>
    </source>
</evidence>
<organism evidence="1 2">
    <name type="scientific">Hibiscus sabdariffa</name>
    <name type="common">roselle</name>
    <dbReference type="NCBI Taxonomy" id="183260"/>
    <lineage>
        <taxon>Eukaryota</taxon>
        <taxon>Viridiplantae</taxon>
        <taxon>Streptophyta</taxon>
        <taxon>Embryophyta</taxon>
        <taxon>Tracheophyta</taxon>
        <taxon>Spermatophyta</taxon>
        <taxon>Magnoliopsida</taxon>
        <taxon>eudicotyledons</taxon>
        <taxon>Gunneridae</taxon>
        <taxon>Pentapetalae</taxon>
        <taxon>rosids</taxon>
        <taxon>malvids</taxon>
        <taxon>Malvales</taxon>
        <taxon>Malvaceae</taxon>
        <taxon>Malvoideae</taxon>
        <taxon>Hibiscus</taxon>
    </lineage>
</organism>